<evidence type="ECO:0000256" key="2">
    <source>
        <dbReference type="ARBA" id="ARBA00022481"/>
    </source>
</evidence>
<organism evidence="7 8">
    <name type="scientific">Candidatus Curtissbacteria bacterium RIFCSPHIGHO2_02_FULL_42_15</name>
    <dbReference type="NCBI Taxonomy" id="1797716"/>
    <lineage>
        <taxon>Bacteria</taxon>
        <taxon>Candidatus Curtissiibacteriota</taxon>
    </lineage>
</organism>
<dbReference type="Proteomes" id="UP000177124">
    <property type="component" value="Unassembled WGS sequence"/>
</dbReference>
<comment type="subcellular location">
    <subcellularLocation>
        <location evidence="1">Membrane</location>
        <topology evidence="1">Single-pass membrane protein</topology>
    </subcellularLocation>
</comment>
<evidence type="ECO:0000313" key="8">
    <source>
        <dbReference type="Proteomes" id="UP000177124"/>
    </source>
</evidence>
<comment type="caution">
    <text evidence="7">The sequence shown here is derived from an EMBL/GenBank/DDBJ whole genome shotgun (WGS) entry which is preliminary data.</text>
</comment>
<evidence type="ECO:0000256" key="5">
    <source>
        <dbReference type="ARBA" id="ARBA00023136"/>
    </source>
</evidence>
<dbReference type="InterPro" id="IPR000983">
    <property type="entry name" value="Bac_GSPG_pilin"/>
</dbReference>
<dbReference type="SUPFAM" id="SSF54523">
    <property type="entry name" value="Pili subunits"/>
    <property type="match status" value="1"/>
</dbReference>
<dbReference type="AlphaFoldDB" id="A0A1F5GJ73"/>
<gene>
    <name evidence="7" type="ORF">A3D07_04320</name>
</gene>
<dbReference type="PRINTS" id="PR00813">
    <property type="entry name" value="BCTERIALGSPG"/>
</dbReference>
<proteinExistence type="predicted"/>
<dbReference type="PANTHER" id="PTHR30093:SF44">
    <property type="entry name" value="TYPE II SECRETION SYSTEM CORE PROTEIN G"/>
    <property type="match status" value="1"/>
</dbReference>
<evidence type="ECO:0008006" key="9">
    <source>
        <dbReference type="Google" id="ProtNLM"/>
    </source>
</evidence>
<name>A0A1F5GJ73_9BACT</name>
<dbReference type="Pfam" id="PF07963">
    <property type="entry name" value="N_methyl"/>
    <property type="match status" value="1"/>
</dbReference>
<keyword evidence="5 6" id="KW-0472">Membrane</keyword>
<dbReference type="Gene3D" id="3.30.700.10">
    <property type="entry name" value="Glycoprotein, Type 4 Pilin"/>
    <property type="match status" value="1"/>
</dbReference>
<sequence>MKIKKLKLKINQKGFTLIELLVVIALIGILASFAIASFTSAQAKGRDSRRKADLDAIKKALELYRGDQTAGTVPNAIYGGELTTPDYIKTIPVDPKNNSPYFYSASGGFKDYTLRACAENDNDPQATGPTWVLCVLGGINSTQKTFEVKSP</sequence>
<evidence type="ECO:0000313" key="7">
    <source>
        <dbReference type="EMBL" id="OGD91902.1"/>
    </source>
</evidence>
<dbReference type="EMBL" id="MFBF01000008">
    <property type="protein sequence ID" value="OGD91902.1"/>
    <property type="molecule type" value="Genomic_DNA"/>
</dbReference>
<dbReference type="GO" id="GO:0015627">
    <property type="term" value="C:type II protein secretion system complex"/>
    <property type="evidence" value="ECO:0007669"/>
    <property type="project" value="InterPro"/>
</dbReference>
<keyword evidence="2" id="KW-0488">Methylation</keyword>
<evidence type="ECO:0000256" key="4">
    <source>
        <dbReference type="ARBA" id="ARBA00022989"/>
    </source>
</evidence>
<keyword evidence="3 6" id="KW-0812">Transmembrane</keyword>
<dbReference type="GO" id="GO:0016020">
    <property type="term" value="C:membrane"/>
    <property type="evidence" value="ECO:0007669"/>
    <property type="project" value="UniProtKB-SubCell"/>
</dbReference>
<evidence type="ECO:0000256" key="1">
    <source>
        <dbReference type="ARBA" id="ARBA00004167"/>
    </source>
</evidence>
<dbReference type="NCBIfam" id="TIGR02532">
    <property type="entry name" value="IV_pilin_GFxxxE"/>
    <property type="match status" value="1"/>
</dbReference>
<keyword evidence="4 6" id="KW-1133">Transmembrane helix</keyword>
<dbReference type="PROSITE" id="PS00409">
    <property type="entry name" value="PROKAR_NTER_METHYL"/>
    <property type="match status" value="1"/>
</dbReference>
<dbReference type="InterPro" id="IPR012902">
    <property type="entry name" value="N_methyl_site"/>
</dbReference>
<feature type="transmembrane region" description="Helical" evidence="6">
    <location>
        <begin position="20"/>
        <end position="41"/>
    </location>
</feature>
<accession>A0A1F5GJ73</accession>
<evidence type="ECO:0000256" key="6">
    <source>
        <dbReference type="SAM" id="Phobius"/>
    </source>
</evidence>
<protein>
    <recommendedName>
        <fullName evidence="9">Type II secretion system protein GspG C-terminal domain-containing protein</fullName>
    </recommendedName>
</protein>
<dbReference type="GO" id="GO:0015628">
    <property type="term" value="P:protein secretion by the type II secretion system"/>
    <property type="evidence" value="ECO:0007669"/>
    <property type="project" value="InterPro"/>
</dbReference>
<evidence type="ECO:0000256" key="3">
    <source>
        <dbReference type="ARBA" id="ARBA00022692"/>
    </source>
</evidence>
<dbReference type="STRING" id="1797716.A3D07_04320"/>
<dbReference type="PANTHER" id="PTHR30093">
    <property type="entry name" value="GENERAL SECRETION PATHWAY PROTEIN G"/>
    <property type="match status" value="1"/>
</dbReference>
<dbReference type="InterPro" id="IPR045584">
    <property type="entry name" value="Pilin-like"/>
</dbReference>
<reference evidence="7 8" key="1">
    <citation type="journal article" date="2016" name="Nat. Commun.">
        <title>Thousands of microbial genomes shed light on interconnected biogeochemical processes in an aquifer system.</title>
        <authorList>
            <person name="Anantharaman K."/>
            <person name="Brown C.T."/>
            <person name="Hug L.A."/>
            <person name="Sharon I."/>
            <person name="Castelle C.J."/>
            <person name="Probst A.J."/>
            <person name="Thomas B.C."/>
            <person name="Singh A."/>
            <person name="Wilkins M.J."/>
            <person name="Karaoz U."/>
            <person name="Brodie E.L."/>
            <person name="Williams K.H."/>
            <person name="Hubbard S.S."/>
            <person name="Banfield J.F."/>
        </authorList>
    </citation>
    <scope>NUCLEOTIDE SEQUENCE [LARGE SCALE GENOMIC DNA]</scope>
</reference>